<evidence type="ECO:0000256" key="6">
    <source>
        <dbReference type="SAM" id="Phobius"/>
    </source>
</evidence>
<feature type="active site" description="Nucleophile" evidence="4">
    <location>
        <position position="157"/>
    </location>
</feature>
<evidence type="ECO:0000256" key="5">
    <source>
        <dbReference type="RuleBase" id="RU003690"/>
    </source>
</evidence>
<dbReference type="PANTHER" id="PTHR10353:SF209">
    <property type="entry name" value="GALACTOLIPID GALACTOSYLTRANSFERASE SFR2, CHLOROPLASTIC"/>
    <property type="match status" value="1"/>
</dbReference>
<dbReference type="AlphaFoldDB" id="A0A8J4R005"/>
<evidence type="ECO:0000256" key="4">
    <source>
        <dbReference type="PROSITE-ProRule" id="PRU10055"/>
    </source>
</evidence>
<dbReference type="InterPro" id="IPR018120">
    <property type="entry name" value="Glyco_hydro_1_AS"/>
</dbReference>
<dbReference type="PRINTS" id="PR00131">
    <property type="entry name" value="GLHYDRLASE1"/>
</dbReference>
<dbReference type="GO" id="GO:0008422">
    <property type="term" value="F:beta-glucosidase activity"/>
    <property type="evidence" value="ECO:0007669"/>
    <property type="project" value="TreeGrafter"/>
</dbReference>
<proteinExistence type="inferred from homology"/>
<evidence type="ECO:0000313" key="8">
    <source>
        <dbReference type="Proteomes" id="UP000737018"/>
    </source>
</evidence>
<dbReference type="Pfam" id="PF00232">
    <property type="entry name" value="Glyco_hydro_1"/>
    <property type="match status" value="1"/>
</dbReference>
<keyword evidence="8" id="KW-1185">Reference proteome</keyword>
<evidence type="ECO:0008006" key="9">
    <source>
        <dbReference type="Google" id="ProtNLM"/>
    </source>
</evidence>
<accession>A0A8J4R005</accession>
<reference evidence="7" key="1">
    <citation type="submission" date="2020-03" db="EMBL/GenBank/DDBJ databases">
        <title>Castanea mollissima Vanexum genome sequencing.</title>
        <authorList>
            <person name="Staton M."/>
        </authorList>
    </citation>
    <scope>NUCLEOTIDE SEQUENCE</scope>
    <source>
        <tissue evidence="7">Leaf</tissue>
    </source>
</reference>
<name>A0A8J4R005_9ROSI</name>
<dbReference type="SUPFAM" id="SSF51445">
    <property type="entry name" value="(Trans)glycosidases"/>
    <property type="match status" value="1"/>
</dbReference>
<dbReference type="InterPro" id="IPR001360">
    <property type="entry name" value="Glyco_hydro_1"/>
</dbReference>
<comment type="similarity">
    <text evidence="1 5">Belongs to the glycosyl hydrolase 1 family.</text>
</comment>
<dbReference type="GO" id="GO:0005975">
    <property type="term" value="P:carbohydrate metabolic process"/>
    <property type="evidence" value="ECO:0007669"/>
    <property type="project" value="InterPro"/>
</dbReference>
<keyword evidence="6" id="KW-0812">Transmembrane</keyword>
<dbReference type="InterPro" id="IPR017853">
    <property type="entry name" value="GH"/>
</dbReference>
<keyword evidence="6" id="KW-1133">Transmembrane helix</keyword>
<dbReference type="Gene3D" id="3.20.20.80">
    <property type="entry name" value="Glycosidases"/>
    <property type="match status" value="1"/>
</dbReference>
<dbReference type="OrthoDB" id="65569at2759"/>
<dbReference type="Proteomes" id="UP000737018">
    <property type="component" value="Unassembled WGS sequence"/>
</dbReference>
<comment type="caution">
    <text evidence="7">The sequence shown here is derived from an EMBL/GenBank/DDBJ whole genome shotgun (WGS) entry which is preliminary data.</text>
</comment>
<keyword evidence="3" id="KW-0326">Glycosidase</keyword>
<dbReference type="PROSITE" id="PS00572">
    <property type="entry name" value="GLYCOSYL_HYDROL_F1_1"/>
    <property type="match status" value="1"/>
</dbReference>
<evidence type="ECO:0000256" key="2">
    <source>
        <dbReference type="ARBA" id="ARBA00022801"/>
    </source>
</evidence>
<evidence type="ECO:0000256" key="1">
    <source>
        <dbReference type="ARBA" id="ARBA00010838"/>
    </source>
</evidence>
<keyword evidence="2" id="KW-0378">Hydrolase</keyword>
<sequence>MLTYCAGAWPGGHPDMLEVATSALPTGVFQQAMHWMAIAHSKAYDYIHEKSTLPNPIVGVAHHVSFMRPYGLFDVAAVTLANSLTIFPYVDSISDKLDFIGINYYGQEVISGSGLKLVETDEYSESGRGVYPDGLYRTLLQFHEKYKHLNVPFIITENGVSDETDLIRRPYILEHLLAVYAAMIMGVPVIGYLFWTISDNWEWADGYGPKFGLVAVDRADGLARIPRPSYHLFSKVVTSGRITREDRAQAWSDLQRAAEDKKTRPFYRAVNKHGFMYAGGLDEPIMRPYVLRDWRFGHYEMEESLDTLYTYGEPQTTALPSNDKIPSS</sequence>
<dbReference type="EMBL" id="JRKL02003981">
    <property type="protein sequence ID" value="KAF3953671.1"/>
    <property type="molecule type" value="Genomic_DNA"/>
</dbReference>
<protein>
    <recommendedName>
        <fullName evidence="9">Beta-glucosidase-like SFR2, chloroplastic</fullName>
    </recommendedName>
</protein>
<dbReference type="PANTHER" id="PTHR10353">
    <property type="entry name" value="GLYCOSYL HYDROLASE"/>
    <property type="match status" value="1"/>
</dbReference>
<evidence type="ECO:0000313" key="7">
    <source>
        <dbReference type="EMBL" id="KAF3953671.1"/>
    </source>
</evidence>
<gene>
    <name evidence="7" type="ORF">CMV_020912</name>
</gene>
<keyword evidence="6" id="KW-0472">Membrane</keyword>
<evidence type="ECO:0000256" key="3">
    <source>
        <dbReference type="ARBA" id="ARBA00023295"/>
    </source>
</evidence>
<feature type="transmembrane region" description="Helical" evidence="6">
    <location>
        <begin position="176"/>
        <end position="195"/>
    </location>
</feature>
<organism evidence="7 8">
    <name type="scientific">Castanea mollissima</name>
    <name type="common">Chinese chestnut</name>
    <dbReference type="NCBI Taxonomy" id="60419"/>
    <lineage>
        <taxon>Eukaryota</taxon>
        <taxon>Viridiplantae</taxon>
        <taxon>Streptophyta</taxon>
        <taxon>Embryophyta</taxon>
        <taxon>Tracheophyta</taxon>
        <taxon>Spermatophyta</taxon>
        <taxon>Magnoliopsida</taxon>
        <taxon>eudicotyledons</taxon>
        <taxon>Gunneridae</taxon>
        <taxon>Pentapetalae</taxon>
        <taxon>rosids</taxon>
        <taxon>fabids</taxon>
        <taxon>Fagales</taxon>
        <taxon>Fagaceae</taxon>
        <taxon>Castanea</taxon>
    </lineage>
</organism>